<organism evidence="1">
    <name type="scientific">Elizabethkingia anophelis</name>
    <dbReference type="NCBI Taxonomy" id="1117645"/>
    <lineage>
        <taxon>Bacteria</taxon>
        <taxon>Pseudomonadati</taxon>
        <taxon>Bacteroidota</taxon>
        <taxon>Flavobacteriia</taxon>
        <taxon>Flavobacteriales</taxon>
        <taxon>Weeksellaceae</taxon>
        <taxon>Elizabethkingia</taxon>
    </lineage>
</organism>
<reference evidence="1" key="1">
    <citation type="journal article" date="2014" name="Genome Biol. Evol.">
        <title>Comparative genomic analysis of malaria mosquito vector-associated novel pathogen Elizabethkingia anophelis.</title>
        <authorList>
            <person name="Teo J."/>
            <person name="Tan S.Y."/>
            <person name="Liu Y."/>
            <person name="Tay M."/>
            <person name="Ding Y."/>
            <person name="Li Y."/>
            <person name="Kjelleberg S."/>
            <person name="Givskov M."/>
            <person name="Lin R.T."/>
            <person name="Yang L."/>
        </authorList>
    </citation>
    <scope>NUCLEOTIDE SEQUENCE</scope>
</reference>
<dbReference type="EMBL" id="NWGY01000001">
    <property type="protein sequence ID" value="MDV3662704.1"/>
    <property type="molecule type" value="Genomic_DNA"/>
</dbReference>
<reference evidence="1" key="3">
    <citation type="journal article" date="2016" name="Genome Announc.">
        <title>Complete Genome Sequences of Four Strains from the 2015-2016 Elizabethkingia anophelis Outbreak.</title>
        <authorList>
            <person name="Nicholson A.C."/>
            <person name="Whitney A.M."/>
            <person name="Emery B.D."/>
            <person name="Bell M.E."/>
            <person name="Gartin J.T."/>
            <person name="Humrighouse B.W."/>
            <person name="Loparev V.N."/>
            <person name="Batra D."/>
            <person name="Sheth M."/>
            <person name="Rowe L.A."/>
            <person name="Juieng P."/>
            <person name="Knipe K."/>
            <person name="Gulvik C."/>
            <person name="McQuiston J.R."/>
        </authorList>
    </citation>
    <scope>NUCLEOTIDE SEQUENCE</scope>
</reference>
<protein>
    <submittedName>
        <fullName evidence="1">Uncharacterized protein</fullName>
    </submittedName>
</protein>
<reference evidence="1" key="2">
    <citation type="journal article" date="2014" name="PLoS ONE">
        <title>Insights from the genome annotation of Elizabethkingia anophelis from the malaria vector Anopheles gambiae.</title>
        <authorList>
            <person name="Kukutla P."/>
            <person name="Lindberg B.G."/>
            <person name="Pei D."/>
            <person name="Rayl M."/>
            <person name="Yu W."/>
            <person name="Steritz M."/>
            <person name="Faye I."/>
            <person name="Xu J."/>
        </authorList>
    </citation>
    <scope>NUCLEOTIDE SEQUENCE</scope>
</reference>
<reference evidence="1" key="8">
    <citation type="journal article" date="2018" name="J. ISSAAS">
        <title>In Silico Identification of Three Types of Integrative and Conjugative Elements (ICEs) in Elizabethkingia anophelis Strains Isolated from Around the World.</title>
        <authorList>
            <person name="Xu J."/>
            <person name="Pei D."/>
            <person name="Nicholson A."/>
            <person name="Lan Y."/>
            <person name="Xia Q."/>
        </authorList>
    </citation>
    <scope>NUCLEOTIDE SEQUENCE</scope>
</reference>
<dbReference type="AlphaFoldDB" id="A0A455ZEB5"/>
<reference evidence="1" key="6">
    <citation type="journal article" date="2017" name="Nat. Commun.">
        <title>Evolutionary dynamics and genomic features of the Elizabethkingia anophelis 2015 to 2016 Wisconsin outbreak strain.</title>
        <authorList>
            <person name="Perrin A."/>
            <person name="Larsonneur E."/>
            <person name="Nicholson A.C."/>
            <person name="Edwards D.J."/>
            <person name="Gundlach K.M."/>
            <person name="Whitney A.M."/>
            <person name="Gulvik C.A."/>
            <person name="Bell M.E."/>
            <person name="Rendueles O."/>
            <person name="Cury J."/>
            <person name="Hugon P."/>
            <person name="Clermont D."/>
            <person name="Enouf V."/>
            <person name="Loparev V."/>
            <person name="Juieng P."/>
            <person name="Monson T."/>
            <person name="Warshauer D."/>
            <person name="Elbadawi L.I."/>
            <person name="Walters M.S."/>
            <person name="Crist M.B."/>
            <person name="Noble-Wang J."/>
            <person name="Borlaug G."/>
            <person name="Rocha E.P.C."/>
            <person name="Criscuolo A."/>
            <person name="Touchon M."/>
            <person name="Davis J.P."/>
            <person name="Holt K.E."/>
            <person name="McQuiston J.R."/>
            <person name="Brisse S."/>
        </authorList>
    </citation>
    <scope>NUCLEOTIDE SEQUENCE</scope>
</reference>
<sequence>MEKLDTQQAAIELGKQFVNQHGLNSGVDTFGRWMCHYIAEQMVKADNSVGAEKELAEKACFETILKFWQHRWQLPSGIRPFESFDTILSVIERLDPERHRNFYYHQIPSREDTSIQRNAEQKKWIKFAEDIDKAARVCIELAIEKCAEEARDEETENWLKYGSKVQSGIDVKIIGELTDLDFSSLLDDKQEGDDLLIDSKDQVLNKYEVAKIKSRIEHIENLSKMNSIILKELKSKLKKIEK</sequence>
<evidence type="ECO:0000313" key="2">
    <source>
        <dbReference type="EMBL" id="MDV3662704.1"/>
    </source>
</evidence>
<reference evidence="1" key="7">
    <citation type="journal article" date="2017" name="Sci. Rep.">
        <title>Genomic features, phylogenetic relationships, and comparative genomics of Elizabethkingia anophelis strain EM361-97 isolated in Taiwan.</title>
        <authorList>
            <person name="Lin J.N."/>
            <person name="Lai C.H."/>
            <person name="Yang C.H."/>
            <person name="Huang Y.H."/>
            <person name="Lin H.H."/>
        </authorList>
    </citation>
    <scope>NUCLEOTIDE SEQUENCE</scope>
</reference>
<dbReference type="RefSeq" id="WP_058877892.1">
    <property type="nucleotide sequence ID" value="NZ_CP077751.1"/>
</dbReference>
<evidence type="ECO:0000313" key="1">
    <source>
        <dbReference type="EMBL" id="DAC75004.1"/>
    </source>
</evidence>
<dbReference type="EMBL" id="BK010598">
    <property type="protein sequence ID" value="DAC75004.1"/>
    <property type="molecule type" value="Genomic_DNA"/>
</dbReference>
<dbReference type="Proteomes" id="UP001189000">
    <property type="component" value="Unassembled WGS sequence"/>
</dbReference>
<reference evidence="1" key="4">
    <citation type="journal article" date="2016" name="Sci. Rep.">
        <title>Genomic epidemiology and global diversity of the emerging bacterial pathogen Elizabethkingia anophelis.</title>
        <authorList>
            <person name="Breurec S."/>
            <person name="Criscuolo A."/>
            <person name="Diancourt L."/>
            <person name="Rendueles O."/>
            <person name="Vandenbogaert M."/>
            <person name="Passet V."/>
            <person name="Caro V."/>
            <person name="Rocha E.P."/>
            <person name="Touchon M."/>
            <person name="Brisse S."/>
        </authorList>
    </citation>
    <scope>NUCLEOTIDE SEQUENCE</scope>
</reference>
<reference evidence="1" key="5">
    <citation type="journal article" date="2017" name="Genome Announc.">
        <title>Complete Circularized Genome Sequences of Four Strains of Elizabethkingia anophelis, Including Two Novel Strains Isolated from Wild-Caught Anopheles sinensis.</title>
        <authorList>
            <person name="Pei D."/>
            <person name="Nicholson A.C."/>
            <person name="Jiang J."/>
            <person name="Chen H."/>
            <person name="Whitney A.M."/>
            <person name="Villarma A."/>
            <person name="Bell M."/>
            <person name="Humrighouse B."/>
            <person name="Rowe L.A."/>
            <person name="Sheth M."/>
            <person name="Batra D."/>
            <person name="Juieng P."/>
            <person name="Loparev V.N."/>
            <person name="McQuiston J.R."/>
            <person name="Lan Y."/>
            <person name="Ma Y."/>
            <person name="Xu J."/>
        </authorList>
    </citation>
    <scope>NUCLEOTIDE SEQUENCE</scope>
</reference>
<proteinExistence type="predicted"/>
<name>A0A455ZEB5_9FLAO</name>
<reference evidence="2" key="9">
    <citation type="submission" date="2023-02" db="EMBL/GenBank/DDBJ databases">
        <title>Elizabethkingia anophelis draft genomes.</title>
        <authorList>
            <person name="Nicholson A.C."/>
            <person name="Whitney A.M."/>
            <person name="Humrighouse B.W."/>
            <person name="Villarma A."/>
            <person name="Bell M."/>
            <person name="Mcquiston J."/>
        </authorList>
    </citation>
    <scope>NUCLEOTIDE SEQUENCE</scope>
    <source>
        <strain evidence="2">B4955</strain>
    </source>
</reference>
<gene>
    <name evidence="2" type="ORF">CMU51_01350</name>
</gene>
<accession>A0A455ZEB5</accession>